<feature type="non-terminal residue" evidence="2">
    <location>
        <position position="1"/>
    </location>
</feature>
<evidence type="ECO:0000313" key="2">
    <source>
        <dbReference type="EMBL" id="GFC95726.1"/>
    </source>
</evidence>
<gene>
    <name evidence="2" type="ORF">Tci_867696</name>
</gene>
<dbReference type="EMBL" id="BKCJ011156129">
    <property type="protein sequence ID" value="GFC95726.1"/>
    <property type="molecule type" value="Genomic_DNA"/>
</dbReference>
<evidence type="ECO:0000256" key="1">
    <source>
        <dbReference type="SAM" id="MobiDB-lite"/>
    </source>
</evidence>
<sequence length="113" mass="12985">KQKTSEEVPDKEKSPEEIPEEKVKEIMQLVPIDEVYVQALQVKHPIIDWKGRIVENKMHMAFLLLVKKFPLLEGTSHCPKKNATARRIVLPLQEVCTAIIVKEKPSVKDDSFL</sequence>
<protein>
    <submittedName>
        <fullName evidence="2">Uncharacterized protein</fullName>
    </submittedName>
</protein>
<comment type="caution">
    <text evidence="2">The sequence shown here is derived from an EMBL/GenBank/DDBJ whole genome shotgun (WGS) entry which is preliminary data.</text>
</comment>
<name>A0A699SDM3_TANCI</name>
<accession>A0A699SDM3</accession>
<organism evidence="2">
    <name type="scientific">Tanacetum cinerariifolium</name>
    <name type="common">Dalmatian daisy</name>
    <name type="synonym">Chrysanthemum cinerariifolium</name>
    <dbReference type="NCBI Taxonomy" id="118510"/>
    <lineage>
        <taxon>Eukaryota</taxon>
        <taxon>Viridiplantae</taxon>
        <taxon>Streptophyta</taxon>
        <taxon>Embryophyta</taxon>
        <taxon>Tracheophyta</taxon>
        <taxon>Spermatophyta</taxon>
        <taxon>Magnoliopsida</taxon>
        <taxon>eudicotyledons</taxon>
        <taxon>Gunneridae</taxon>
        <taxon>Pentapetalae</taxon>
        <taxon>asterids</taxon>
        <taxon>campanulids</taxon>
        <taxon>Asterales</taxon>
        <taxon>Asteraceae</taxon>
        <taxon>Asteroideae</taxon>
        <taxon>Anthemideae</taxon>
        <taxon>Anthemidinae</taxon>
        <taxon>Tanacetum</taxon>
    </lineage>
</organism>
<reference evidence="2" key="1">
    <citation type="journal article" date="2019" name="Sci. Rep.">
        <title>Draft genome of Tanacetum cinerariifolium, the natural source of mosquito coil.</title>
        <authorList>
            <person name="Yamashiro T."/>
            <person name="Shiraishi A."/>
            <person name="Satake H."/>
            <person name="Nakayama K."/>
        </authorList>
    </citation>
    <scope>NUCLEOTIDE SEQUENCE</scope>
</reference>
<dbReference type="AlphaFoldDB" id="A0A699SDM3"/>
<feature type="region of interest" description="Disordered" evidence="1">
    <location>
        <begin position="1"/>
        <end position="20"/>
    </location>
</feature>
<proteinExistence type="predicted"/>